<dbReference type="Pfam" id="PF00754">
    <property type="entry name" value="F5_F8_type_C"/>
    <property type="match status" value="1"/>
</dbReference>
<keyword evidence="1" id="KW-0245">EGF-like domain</keyword>
<keyword evidence="4" id="KW-1015">Disulfide bond</keyword>
<feature type="chain" id="PRO_5046054813" evidence="5">
    <location>
        <begin position="20"/>
        <end position="1258"/>
    </location>
</feature>
<evidence type="ECO:0000256" key="5">
    <source>
        <dbReference type="SAM" id="SignalP"/>
    </source>
</evidence>
<keyword evidence="2" id="KW-0479">Metal-binding</keyword>
<evidence type="ECO:0000256" key="4">
    <source>
        <dbReference type="ARBA" id="ARBA00023157"/>
    </source>
</evidence>
<feature type="domain" description="EGF-like" evidence="6">
    <location>
        <begin position="661"/>
        <end position="696"/>
    </location>
</feature>
<dbReference type="SMART" id="SM00181">
    <property type="entry name" value="EGF"/>
    <property type="match status" value="11"/>
</dbReference>
<feature type="domain" description="EGF-like" evidence="6">
    <location>
        <begin position="994"/>
        <end position="1029"/>
    </location>
</feature>
<feature type="signal peptide" evidence="5">
    <location>
        <begin position="1"/>
        <end position="19"/>
    </location>
</feature>
<proteinExistence type="predicted"/>
<gene>
    <name evidence="8" type="ORF">MAR_022545</name>
</gene>
<feature type="domain" description="Fucolectin tachylectin-4 pentraxin-1" evidence="7">
    <location>
        <begin position="791"/>
        <end position="942"/>
    </location>
</feature>
<feature type="domain" description="EGF-like" evidence="6">
    <location>
        <begin position="1040"/>
        <end position="1075"/>
    </location>
</feature>
<feature type="domain" description="EGF-like" evidence="6">
    <location>
        <begin position="1222"/>
        <end position="1257"/>
    </location>
</feature>
<dbReference type="InterPro" id="IPR000421">
    <property type="entry name" value="FA58C"/>
</dbReference>
<evidence type="ECO:0000259" key="6">
    <source>
        <dbReference type="SMART" id="SM00181"/>
    </source>
</evidence>
<feature type="domain" description="EGF-like" evidence="6">
    <location>
        <begin position="426"/>
        <end position="461"/>
    </location>
</feature>
<name>A0ABY7DKC7_MYAAR</name>
<evidence type="ECO:0000313" key="9">
    <source>
        <dbReference type="Proteomes" id="UP001164746"/>
    </source>
</evidence>
<dbReference type="Proteomes" id="UP001164746">
    <property type="component" value="Chromosome 3"/>
</dbReference>
<feature type="domain" description="EGF-like" evidence="6">
    <location>
        <begin position="490"/>
        <end position="525"/>
    </location>
</feature>
<feature type="domain" description="EGF-like" evidence="6">
    <location>
        <begin position="948"/>
        <end position="983"/>
    </location>
</feature>
<evidence type="ECO:0000259" key="7">
    <source>
        <dbReference type="SMART" id="SM00607"/>
    </source>
</evidence>
<sequence length="1258" mass="133721">MLEYLTLIVFFVNVKTILSAKVDNIALNKTADQAYPYTDGNGVEWSAGKAVEGCILSDLPESQLCCSATLPTSGQTDNYWQVNLGGVRAIGAIIVYGRSDGKQVQLAGFQVYGLLTSGGAKEHLYNSTGVEYPVDGIFNITVKPEKNASIIRVEKPPGDSIITLCEVEVFEASKSKYPTRNEIGNMILLCLNYNIYQYKVLQLTCPEVLTEADLMNAFEYYTSNLNTHLPCTACDDGTYGSGCEERCGKCADGGACDKVTGTCPPGGCEAGWTGDMCWARANILLLKPATQTSTMNGRNASLAVDGCADQGTPSCCSSTGAEGNASLILNPGGVYEIGRIVVYGETGGADKLAGFMLYDSPSMQPRMLLYDSSPQPYGTGIYDFPVDPPVASQSLILERISDSPAALVVCEVQAYIVCPAGFYGDRCEDTCGNCVQNDTCHGIIGRCSNGCAAGWREDLCKTDENGSRSEFAISIFHTMLGCQNGTFGENCNMTCGACKDNVPCNIATGACPDGCESGYQGDTCLNECSNGTWGWNCNETCGYCADGASCNASTGTCMDGCASGYSGDMCMEGNNWSNTPCMLCLKLVSLVFIYFINGPLSFHQYHKCVSPQFGPDCLSMCYCTDNATCNHVTGECPSFCQPGWQGDSCSNACDNSTFGQNCSGQCGQCMDNVTCDVIDGTCEDGCAPGWLLDTCAQKCEEGYFGANCSETCGQCADGASCDHETGACAAGCASGWKGSETSCKTECSSGEFGADCAGRCFCADGVPCNATSGLCPSECDAGIVGEFCEIDLNRAKNKPAAQSSTEFAYGFNFSASLAVDGNWEQAEPNKSRTCSLTKTFPPDVNPWWYVDMQGVSRIESVLVYGRNDTEGPQYLSGFLLYAVNNTDVGSAMPDYTNTGDYGDGVFNVTFDDVIFARYVYITLNKTESLSLCEVRVLGECADGTFGLSCEGRCYCAEGAACDKETGVCPPGGCEPGYTGDMCDTQCANDTYGTGCLETCGACADDGTCDFVTGVCPNSCSAGWLGEMCDTVCSFGAYGDECNGTCGWCKDNVTCNHVTGMCMDGCAAGYNGTMCTEGLCPPVQHGCTGTAGDYVRQRNMGTAGRLWIISTRVTREHGDGGDYFRQSNMGTPGRLWIISTRVTWEHGYGVSWRYGDGGDYSRQSNMWTRGLQGNISARVIIMRTRGRQGIVSAIVSWGHGDGGDYSCQRNIRTQCVNGTYGENCAQICGRCVNDTVCDLYNGSCEFGCAEGFTGLQCSP</sequence>
<feature type="non-terminal residue" evidence="8">
    <location>
        <position position="1258"/>
    </location>
</feature>
<dbReference type="InterPro" id="IPR006585">
    <property type="entry name" value="FTP1"/>
</dbReference>
<evidence type="ECO:0000256" key="2">
    <source>
        <dbReference type="ARBA" id="ARBA00022723"/>
    </source>
</evidence>
<feature type="domain" description="EGF-like" evidence="6">
    <location>
        <begin position="707"/>
        <end position="744"/>
    </location>
</feature>
<accession>A0ABY7DKC7</accession>
<evidence type="ECO:0000256" key="1">
    <source>
        <dbReference type="ARBA" id="ARBA00022536"/>
    </source>
</evidence>
<feature type="domain" description="EGF-like" evidence="6">
    <location>
        <begin position="616"/>
        <end position="650"/>
    </location>
</feature>
<dbReference type="SUPFAM" id="SSF49785">
    <property type="entry name" value="Galactose-binding domain-like"/>
    <property type="match status" value="3"/>
</dbReference>
<keyword evidence="5" id="KW-0732">Signal</keyword>
<evidence type="ECO:0000256" key="3">
    <source>
        <dbReference type="ARBA" id="ARBA00022837"/>
    </source>
</evidence>
<dbReference type="Gene3D" id="2.60.120.260">
    <property type="entry name" value="Galactose-binding domain-like"/>
    <property type="match status" value="3"/>
</dbReference>
<dbReference type="Gene3D" id="2.170.300.10">
    <property type="entry name" value="Tie2 ligand-binding domain superfamily"/>
    <property type="match status" value="4"/>
</dbReference>
<dbReference type="InterPro" id="IPR000742">
    <property type="entry name" value="EGF"/>
</dbReference>
<dbReference type="PANTHER" id="PTHR24043">
    <property type="entry name" value="SCAVENGER RECEPTOR CLASS F"/>
    <property type="match status" value="1"/>
</dbReference>
<keyword evidence="9" id="KW-1185">Reference proteome</keyword>
<dbReference type="PANTHER" id="PTHR24043:SF8">
    <property type="entry name" value="EGF-LIKE DOMAIN-CONTAINING PROTEIN"/>
    <property type="match status" value="1"/>
</dbReference>
<evidence type="ECO:0000313" key="8">
    <source>
        <dbReference type="EMBL" id="WAQ98172.1"/>
    </source>
</evidence>
<reference evidence="8" key="1">
    <citation type="submission" date="2022-11" db="EMBL/GenBank/DDBJ databases">
        <title>Centuries of genome instability and evolution in soft-shell clam transmissible cancer (bioRxiv).</title>
        <authorList>
            <person name="Hart S.F.M."/>
            <person name="Yonemitsu M.A."/>
            <person name="Giersch R.M."/>
            <person name="Beal B.F."/>
            <person name="Arriagada G."/>
            <person name="Davis B.W."/>
            <person name="Ostrander E.A."/>
            <person name="Goff S.P."/>
            <person name="Metzger M.J."/>
        </authorList>
    </citation>
    <scope>NUCLEOTIDE SEQUENCE</scope>
    <source>
        <strain evidence="8">MELC-2E11</strain>
        <tissue evidence="8">Siphon/mantle</tissue>
    </source>
</reference>
<dbReference type="SMART" id="SM00607">
    <property type="entry name" value="FTP"/>
    <property type="match status" value="1"/>
</dbReference>
<feature type="domain" description="EGF-like" evidence="6">
    <location>
        <begin position="527"/>
        <end position="571"/>
    </location>
</feature>
<dbReference type="InterPro" id="IPR042635">
    <property type="entry name" value="MEGF10/SREC1/2-like"/>
</dbReference>
<feature type="domain" description="EGF-like" evidence="6">
    <location>
        <begin position="746"/>
        <end position="789"/>
    </location>
</feature>
<keyword evidence="3" id="KW-0106">Calcium</keyword>
<dbReference type="InterPro" id="IPR008979">
    <property type="entry name" value="Galactose-bd-like_sf"/>
</dbReference>
<dbReference type="EMBL" id="CP111014">
    <property type="protein sequence ID" value="WAQ98172.1"/>
    <property type="molecule type" value="Genomic_DNA"/>
</dbReference>
<organism evidence="8 9">
    <name type="scientific">Mya arenaria</name>
    <name type="common">Soft-shell clam</name>
    <dbReference type="NCBI Taxonomy" id="6604"/>
    <lineage>
        <taxon>Eukaryota</taxon>
        <taxon>Metazoa</taxon>
        <taxon>Spiralia</taxon>
        <taxon>Lophotrochozoa</taxon>
        <taxon>Mollusca</taxon>
        <taxon>Bivalvia</taxon>
        <taxon>Autobranchia</taxon>
        <taxon>Heteroconchia</taxon>
        <taxon>Euheterodonta</taxon>
        <taxon>Imparidentia</taxon>
        <taxon>Neoheterodontei</taxon>
        <taxon>Myida</taxon>
        <taxon>Myoidea</taxon>
        <taxon>Myidae</taxon>
        <taxon>Mya</taxon>
    </lineage>
</organism>
<protein>
    <submittedName>
        <fullName evidence="8">MEGF6-like protein</fullName>
    </submittedName>
</protein>